<dbReference type="Gene3D" id="3.40.50.720">
    <property type="entry name" value="NAD(P)-binding Rossmann-like Domain"/>
    <property type="match status" value="1"/>
</dbReference>
<dbReference type="Pfam" id="PF13460">
    <property type="entry name" value="NAD_binding_10"/>
    <property type="match status" value="1"/>
</dbReference>
<dbReference type="EMBL" id="JAKJPO010000003">
    <property type="protein sequence ID" value="MCF7221595.1"/>
    <property type="molecule type" value="Genomic_DNA"/>
</dbReference>
<comment type="caution">
    <text evidence="3">The sequence shown here is derived from an EMBL/GenBank/DDBJ whole genome shotgun (WGS) entry which is preliminary data.</text>
</comment>
<dbReference type="InterPro" id="IPR016040">
    <property type="entry name" value="NAD(P)-bd_dom"/>
</dbReference>
<gene>
    <name evidence="3" type="ORF">L3V18_07310</name>
</gene>
<name>A0ABS9HTA1_9GAMM</name>
<dbReference type="InterPro" id="IPR051207">
    <property type="entry name" value="ComplexI_NDUFA9_subunit"/>
</dbReference>
<feature type="compositionally biased region" description="Pro residues" evidence="1">
    <location>
        <begin position="311"/>
        <end position="324"/>
    </location>
</feature>
<feature type="domain" description="NAD(P)-binding" evidence="2">
    <location>
        <begin position="24"/>
        <end position="171"/>
    </location>
</feature>
<reference evidence="3" key="1">
    <citation type="submission" date="2022-01" db="EMBL/GenBank/DDBJ databases">
        <title>Lysobacter chinensis sp. nov., a bacterium isolated from cow dung compost.</title>
        <authorList>
            <person name="Liu Y."/>
        </authorList>
    </citation>
    <scope>NUCLEOTIDE SEQUENCE</scope>
    <source>
        <strain evidence="3">TLK-CK17</strain>
    </source>
</reference>
<dbReference type="PANTHER" id="PTHR12126:SF11">
    <property type="entry name" value="NADH DEHYDROGENASE [UBIQUINONE] 1 ALPHA SUBCOMPLEX SUBUNIT 9, MITOCHONDRIAL"/>
    <property type="match status" value="1"/>
</dbReference>
<dbReference type="SUPFAM" id="SSF51735">
    <property type="entry name" value="NAD(P)-binding Rossmann-fold domains"/>
    <property type="match status" value="1"/>
</dbReference>
<reference evidence="3" key="2">
    <citation type="submission" date="2022-01" db="EMBL/GenBank/DDBJ databases">
        <authorList>
            <person name="Zhou L.Y."/>
        </authorList>
    </citation>
    <scope>NUCLEOTIDE SEQUENCE</scope>
    <source>
        <strain evidence="3">TLK-CK17</strain>
    </source>
</reference>
<evidence type="ECO:0000313" key="3">
    <source>
        <dbReference type="EMBL" id="MCF7221595.1"/>
    </source>
</evidence>
<evidence type="ECO:0000256" key="1">
    <source>
        <dbReference type="SAM" id="MobiDB-lite"/>
    </source>
</evidence>
<evidence type="ECO:0000259" key="2">
    <source>
        <dbReference type="Pfam" id="PF13460"/>
    </source>
</evidence>
<dbReference type="PANTHER" id="PTHR12126">
    <property type="entry name" value="NADH-UBIQUINONE OXIDOREDUCTASE 39 KDA SUBUNIT-RELATED"/>
    <property type="match status" value="1"/>
</dbReference>
<accession>A0ABS9HTA1</accession>
<protein>
    <submittedName>
        <fullName evidence="3">NAD(P)H-binding protein</fullName>
    </submittedName>
</protein>
<organism evidence="3 4">
    <name type="scientific">Marilutibacter chinensis</name>
    <dbReference type="NCBI Taxonomy" id="2912247"/>
    <lineage>
        <taxon>Bacteria</taxon>
        <taxon>Pseudomonadati</taxon>
        <taxon>Pseudomonadota</taxon>
        <taxon>Gammaproteobacteria</taxon>
        <taxon>Lysobacterales</taxon>
        <taxon>Lysobacteraceae</taxon>
        <taxon>Marilutibacter</taxon>
    </lineage>
</organism>
<feature type="region of interest" description="Disordered" evidence="1">
    <location>
        <begin position="301"/>
        <end position="324"/>
    </location>
</feature>
<proteinExistence type="predicted"/>
<keyword evidence="4" id="KW-1185">Reference proteome</keyword>
<dbReference type="Proteomes" id="UP001430796">
    <property type="component" value="Unassembled WGS sequence"/>
</dbReference>
<sequence length="324" mass="35590">MPAREIPRPVQEAPPESPRVLVLGGAGFIGRHVVAALRERGIEVSIGSRHPRRRQQRDRAGGVRYRQVRMERMCDAEDWREPLAQVDAVVNCVGILRPRGRETYDRVHHRAPAALAAASAARGLRLVHVSALGLDGLVRSRFLLSKRDGEEALRASGADWHIVRPSLLDGEGGFGARWIRRVARWPLHLLPADACGRIAVLDVRDLGEAIARLVLASGGADLPREHDLGGLLPCTLAEHIAAMRRLHTDAPARVLHVPGWLARLASHACDLLHLTPFSYGHWELLRQDNCPRSNRLPELLGRPPRAVGAHRPPPAPFPAPGVHA</sequence>
<dbReference type="InterPro" id="IPR036291">
    <property type="entry name" value="NAD(P)-bd_dom_sf"/>
</dbReference>
<evidence type="ECO:0000313" key="4">
    <source>
        <dbReference type="Proteomes" id="UP001430796"/>
    </source>
</evidence>